<dbReference type="Proteomes" id="UP001165296">
    <property type="component" value="Unassembled WGS sequence"/>
</dbReference>
<organism evidence="2 3">
    <name type="scientific">Hymenobacter lucidus</name>
    <dbReference type="NCBI Taxonomy" id="2880930"/>
    <lineage>
        <taxon>Bacteria</taxon>
        <taxon>Pseudomonadati</taxon>
        <taxon>Bacteroidota</taxon>
        <taxon>Cytophagia</taxon>
        <taxon>Cytophagales</taxon>
        <taxon>Hymenobacteraceae</taxon>
        <taxon>Hymenobacter</taxon>
    </lineage>
</organism>
<keyword evidence="1" id="KW-1133">Transmembrane helix</keyword>
<accession>A0ABS8AY10</accession>
<evidence type="ECO:0000313" key="2">
    <source>
        <dbReference type="EMBL" id="MCB2410706.1"/>
    </source>
</evidence>
<comment type="caution">
    <text evidence="2">The sequence shown here is derived from an EMBL/GenBank/DDBJ whole genome shotgun (WGS) entry which is preliminary data.</text>
</comment>
<feature type="transmembrane region" description="Helical" evidence="1">
    <location>
        <begin position="225"/>
        <end position="241"/>
    </location>
</feature>
<keyword evidence="1" id="KW-0472">Membrane</keyword>
<reference evidence="2" key="1">
    <citation type="submission" date="2021-10" db="EMBL/GenBank/DDBJ databases">
        <authorList>
            <person name="Dean J.D."/>
            <person name="Kim M.K."/>
            <person name="Newey C.N."/>
            <person name="Stoker T.S."/>
            <person name="Thompson D.W."/>
            <person name="Grose J.H."/>
        </authorList>
    </citation>
    <scope>NUCLEOTIDE SEQUENCE</scope>
    <source>
        <strain evidence="2">BT178</strain>
    </source>
</reference>
<dbReference type="InterPro" id="IPR007136">
    <property type="entry name" value="DUF347"/>
</dbReference>
<name>A0ABS8AY10_9BACT</name>
<sequence length="260" mass="27629">MQTILKKLPEVTLLFWVMKICATTLGETAGDLLAQTLNVGYGMSSTILLGLFLAVLLGQLSARRYVPALYWAVILATSTAGTTLSDYMDRTLGLGYATGAAILGALLLAVLGLWWASEKSLSVSDIQTRRGELFYWAAILVSNTLGTALGDFLADDSGLGFGGGALLIGSLLAVVMLAYYFTGISRVLLFWVAFVLTRPFGATFGDLLTKPVEKNGLGFGTQGSSLLLLVLLVGLVVYASLRPDRPTSVRSSERAEYPGA</sequence>
<dbReference type="RefSeq" id="WP_226179864.1">
    <property type="nucleotide sequence ID" value="NZ_JAJADR010000010.1"/>
</dbReference>
<gene>
    <name evidence="2" type="ORF">LGH74_22145</name>
</gene>
<feature type="transmembrane region" description="Helical" evidence="1">
    <location>
        <begin position="69"/>
        <end position="88"/>
    </location>
</feature>
<evidence type="ECO:0000313" key="3">
    <source>
        <dbReference type="Proteomes" id="UP001165296"/>
    </source>
</evidence>
<proteinExistence type="predicted"/>
<evidence type="ECO:0008006" key="4">
    <source>
        <dbReference type="Google" id="ProtNLM"/>
    </source>
</evidence>
<evidence type="ECO:0000256" key="1">
    <source>
        <dbReference type="SAM" id="Phobius"/>
    </source>
</evidence>
<feature type="transmembrane region" description="Helical" evidence="1">
    <location>
        <begin position="133"/>
        <end position="153"/>
    </location>
</feature>
<feature type="transmembrane region" description="Helical" evidence="1">
    <location>
        <begin position="94"/>
        <end position="113"/>
    </location>
</feature>
<feature type="transmembrane region" description="Helical" evidence="1">
    <location>
        <begin position="188"/>
        <end position="205"/>
    </location>
</feature>
<feature type="transmembrane region" description="Helical" evidence="1">
    <location>
        <begin position="159"/>
        <end position="181"/>
    </location>
</feature>
<protein>
    <recommendedName>
        <fullName evidence="4">Membrane-anchored protein</fullName>
    </recommendedName>
</protein>
<dbReference type="Pfam" id="PF03988">
    <property type="entry name" value="DUF347"/>
    <property type="match status" value="4"/>
</dbReference>
<dbReference type="EMBL" id="JAJADR010000010">
    <property type="protein sequence ID" value="MCB2410706.1"/>
    <property type="molecule type" value="Genomic_DNA"/>
</dbReference>
<keyword evidence="1" id="KW-0812">Transmembrane</keyword>
<keyword evidence="3" id="KW-1185">Reference proteome</keyword>
<feature type="transmembrane region" description="Helical" evidence="1">
    <location>
        <begin position="39"/>
        <end position="57"/>
    </location>
</feature>